<dbReference type="NCBIfam" id="TIGR00247">
    <property type="entry name" value="endolytic transglycosylase MltG"/>
    <property type="match status" value="1"/>
</dbReference>
<dbReference type="Pfam" id="PF02618">
    <property type="entry name" value="YceG"/>
    <property type="match status" value="1"/>
</dbReference>
<keyword evidence="5 7" id="KW-0456">Lyase</keyword>
<evidence type="ECO:0000256" key="5">
    <source>
        <dbReference type="ARBA" id="ARBA00023239"/>
    </source>
</evidence>
<dbReference type="EMBL" id="JBHSML010000003">
    <property type="protein sequence ID" value="MFC5516021.1"/>
    <property type="molecule type" value="Genomic_DNA"/>
</dbReference>
<organism evidence="9 10">
    <name type="scientific">Kaistia terrae</name>
    <dbReference type="NCBI Taxonomy" id="537017"/>
    <lineage>
        <taxon>Bacteria</taxon>
        <taxon>Pseudomonadati</taxon>
        <taxon>Pseudomonadota</taxon>
        <taxon>Alphaproteobacteria</taxon>
        <taxon>Hyphomicrobiales</taxon>
        <taxon>Kaistiaceae</taxon>
        <taxon>Kaistia</taxon>
    </lineage>
</organism>
<feature type="region of interest" description="Disordered" evidence="8">
    <location>
        <begin position="386"/>
        <end position="422"/>
    </location>
</feature>
<evidence type="ECO:0000256" key="2">
    <source>
        <dbReference type="ARBA" id="ARBA00022692"/>
    </source>
</evidence>
<keyword evidence="4 7" id="KW-0472">Membrane</keyword>
<comment type="catalytic activity">
    <reaction evidence="7">
        <text>a peptidoglycan chain = a peptidoglycan chain with N-acetyl-1,6-anhydromuramyl-[peptide] at the reducing end + a peptidoglycan chain with N-acetylglucosamine at the non-reducing end.</text>
        <dbReference type="EC" id="4.2.2.29"/>
    </reaction>
</comment>
<keyword evidence="6 7" id="KW-0961">Cell wall biogenesis/degradation</keyword>
<dbReference type="CDD" id="cd08010">
    <property type="entry name" value="MltG_like"/>
    <property type="match status" value="1"/>
</dbReference>
<dbReference type="EC" id="4.2.2.29" evidence="7"/>
<dbReference type="Gene3D" id="3.30.160.60">
    <property type="entry name" value="Classic Zinc Finger"/>
    <property type="match status" value="1"/>
</dbReference>
<comment type="subcellular location">
    <subcellularLocation>
        <location evidence="7">Cell inner membrane</location>
        <topology evidence="7">Single-pass membrane protein</topology>
    </subcellularLocation>
</comment>
<feature type="compositionally biased region" description="Low complexity" evidence="8">
    <location>
        <begin position="386"/>
        <end position="396"/>
    </location>
</feature>
<feature type="site" description="Important for catalytic activity" evidence="7">
    <location>
        <position position="259"/>
    </location>
</feature>
<dbReference type="InterPro" id="IPR003770">
    <property type="entry name" value="MLTG-like"/>
</dbReference>
<evidence type="ECO:0000313" key="9">
    <source>
        <dbReference type="EMBL" id="MFC5516021.1"/>
    </source>
</evidence>
<dbReference type="Proteomes" id="UP001596150">
    <property type="component" value="Unassembled WGS sequence"/>
</dbReference>
<evidence type="ECO:0000256" key="8">
    <source>
        <dbReference type="SAM" id="MobiDB-lite"/>
    </source>
</evidence>
<evidence type="ECO:0000256" key="3">
    <source>
        <dbReference type="ARBA" id="ARBA00022989"/>
    </source>
</evidence>
<protein>
    <recommendedName>
        <fullName evidence="7">Endolytic murein transglycosylase</fullName>
        <ecNumber evidence="7">4.2.2.29</ecNumber>
    </recommendedName>
    <alternativeName>
        <fullName evidence="7">Peptidoglycan lytic transglycosylase</fullName>
    </alternativeName>
    <alternativeName>
        <fullName evidence="7">Peptidoglycan polymerization terminase</fullName>
    </alternativeName>
</protein>
<keyword evidence="2 7" id="KW-0812">Transmembrane</keyword>
<evidence type="ECO:0000256" key="6">
    <source>
        <dbReference type="ARBA" id="ARBA00023316"/>
    </source>
</evidence>
<keyword evidence="1 7" id="KW-1003">Cell membrane</keyword>
<sequence length="422" mass="45789">MNDTNQPGAKDNKAGDAGDVGSAEFGNRINPRSPGDTLRPERVPPPPPRSQQARHPVVIIMNFAMTILVVGVLGAAGMFFFGKLRFEQESHFGQSRTVSIERGKSLREIAQELHERGLISSKWIFIAGVRAYGQQDELKSGDYLIPPRASMRDIMNAMVSGKAILYSVSIPEGLTSKQIVDRLNADPGLVGEITEVPEEGSLLPDTYRFSRGDSRQNIIDRMLRERDRVMTAVWSSRDKDLPVKTQAELVTLASIVEKETGMADERSRVAAVFINRMRQNMRLQSDPTVIYGIYGGNGLPSGTPIRRSDLDAVNEYNTYKISGLPKGPIANPGKASLAAAANPSRTKDLYFVADGTGGHAFAESYADHRKNVSRYRKWLAEQKAKGAAAAAEQSAGPGDAEDDGSLPDEGAADTAPLPAPKP</sequence>
<dbReference type="HAMAP" id="MF_02065">
    <property type="entry name" value="MltG"/>
    <property type="match status" value="1"/>
</dbReference>
<keyword evidence="3 7" id="KW-1133">Transmembrane helix</keyword>
<dbReference type="Gene3D" id="3.30.1490.480">
    <property type="entry name" value="Endolytic murein transglycosylase"/>
    <property type="match status" value="1"/>
</dbReference>
<comment type="caution">
    <text evidence="9">The sequence shown here is derived from an EMBL/GenBank/DDBJ whole genome shotgun (WGS) entry which is preliminary data.</text>
</comment>
<dbReference type="RefSeq" id="WP_266341768.1">
    <property type="nucleotide sequence ID" value="NZ_JAPKNH010000001.1"/>
</dbReference>
<feature type="region of interest" description="Disordered" evidence="8">
    <location>
        <begin position="1"/>
        <end position="52"/>
    </location>
</feature>
<keyword evidence="10" id="KW-1185">Reference proteome</keyword>
<name>A0ABW0PTQ1_9HYPH</name>
<feature type="transmembrane region" description="Helical" evidence="7">
    <location>
        <begin position="57"/>
        <end position="81"/>
    </location>
</feature>
<evidence type="ECO:0000256" key="4">
    <source>
        <dbReference type="ARBA" id="ARBA00023136"/>
    </source>
</evidence>
<reference evidence="10" key="1">
    <citation type="journal article" date="2019" name="Int. J. Syst. Evol. Microbiol.">
        <title>The Global Catalogue of Microorganisms (GCM) 10K type strain sequencing project: providing services to taxonomists for standard genome sequencing and annotation.</title>
        <authorList>
            <consortium name="The Broad Institute Genomics Platform"/>
            <consortium name="The Broad Institute Genome Sequencing Center for Infectious Disease"/>
            <person name="Wu L."/>
            <person name="Ma J."/>
        </authorList>
    </citation>
    <scope>NUCLEOTIDE SEQUENCE [LARGE SCALE GENOMIC DNA]</scope>
    <source>
        <strain evidence="10">KACC 12633</strain>
    </source>
</reference>
<proteinExistence type="inferred from homology"/>
<evidence type="ECO:0000256" key="7">
    <source>
        <dbReference type="HAMAP-Rule" id="MF_02065"/>
    </source>
</evidence>
<gene>
    <name evidence="7 9" type="primary">mltG</name>
    <name evidence="9" type="ORF">ACFPP9_09600</name>
</gene>
<dbReference type="PANTHER" id="PTHR30518:SF2">
    <property type="entry name" value="ENDOLYTIC MUREIN TRANSGLYCOSYLASE"/>
    <property type="match status" value="1"/>
</dbReference>
<keyword evidence="7" id="KW-0997">Cell inner membrane</keyword>
<comment type="similarity">
    <text evidence="7">Belongs to the transglycosylase MltG family.</text>
</comment>
<evidence type="ECO:0000313" key="10">
    <source>
        <dbReference type="Proteomes" id="UP001596150"/>
    </source>
</evidence>
<dbReference type="PANTHER" id="PTHR30518">
    <property type="entry name" value="ENDOLYTIC MUREIN TRANSGLYCOSYLASE"/>
    <property type="match status" value="1"/>
</dbReference>
<comment type="function">
    <text evidence="7">Functions as a peptidoglycan terminase that cleaves nascent peptidoglycan strands endolytically to terminate their elongation.</text>
</comment>
<accession>A0ABW0PTQ1</accession>
<evidence type="ECO:0000256" key="1">
    <source>
        <dbReference type="ARBA" id="ARBA00022475"/>
    </source>
</evidence>